<keyword evidence="7" id="KW-1185">Reference proteome</keyword>
<dbReference type="SUPFAM" id="SSF51197">
    <property type="entry name" value="Clavaminate synthase-like"/>
    <property type="match status" value="1"/>
</dbReference>
<evidence type="ECO:0000313" key="6">
    <source>
        <dbReference type="EMBL" id="PTU32494.1"/>
    </source>
</evidence>
<name>A0A2T5MIV5_9GAMM</name>
<evidence type="ECO:0000313" key="7">
    <source>
        <dbReference type="Proteomes" id="UP000244248"/>
    </source>
</evidence>
<organism evidence="6 7">
    <name type="scientific">Stenotrophobium rhamnosiphilum</name>
    <dbReference type="NCBI Taxonomy" id="2029166"/>
    <lineage>
        <taxon>Bacteria</taxon>
        <taxon>Pseudomonadati</taxon>
        <taxon>Pseudomonadota</taxon>
        <taxon>Gammaproteobacteria</taxon>
        <taxon>Nevskiales</taxon>
        <taxon>Nevskiaceae</taxon>
        <taxon>Stenotrophobium</taxon>
    </lineage>
</organism>
<evidence type="ECO:0000259" key="5">
    <source>
        <dbReference type="Pfam" id="PF05118"/>
    </source>
</evidence>
<gene>
    <name evidence="6" type="ORF">CJD38_04295</name>
</gene>
<dbReference type="InterPro" id="IPR027443">
    <property type="entry name" value="IPNS-like_sf"/>
</dbReference>
<proteinExistence type="inferred from homology"/>
<protein>
    <submittedName>
        <fullName evidence="6">Lipid A hydroxylase LpxO</fullName>
    </submittedName>
</protein>
<keyword evidence="4" id="KW-1133">Transmembrane helix</keyword>
<evidence type="ECO:0000256" key="3">
    <source>
        <dbReference type="ARBA" id="ARBA00023002"/>
    </source>
</evidence>
<dbReference type="Proteomes" id="UP000244248">
    <property type="component" value="Unassembled WGS sequence"/>
</dbReference>
<reference evidence="6 7" key="1">
    <citation type="submission" date="2018-04" db="EMBL/GenBank/DDBJ databases">
        <title>Novel species isolated from glacier.</title>
        <authorList>
            <person name="Liu Q."/>
            <person name="Xin Y.-H."/>
        </authorList>
    </citation>
    <scope>NUCLEOTIDE SEQUENCE [LARGE SCALE GENOMIC DNA]</scope>
    <source>
        <strain evidence="6 7">GT1R17</strain>
    </source>
</reference>
<sequence>MIKLAVAMLFLLGTMYIHFRGKVRHSFKRQLSDHSTIMAPYNIMVYARSAIPNTPMIDVNQFPDLKLLRDNWEVIRDEAQALYGDGKIGVSDGTNDLAFNSFFRKGWKRFYLKWYSDYLPSATQLCPKTVDLIRRTPSVKAAMFTVLEPGAFLGKHRDPFAGSLRYHLGLVTPNSDDCRIYVDGHMHSWRDGKDVMFDETFIHWAENKTDQYRVILFCDIERPLKDPISRAINNAFGRIAVAASASRNMPGEKLGALNHIFAYIYSIRRVGKWMKAKHERGYYIFKYCLIAALIYWVLK</sequence>
<dbReference type="PANTHER" id="PTHR46332">
    <property type="entry name" value="ASPARTATE BETA-HYDROXYLASE DOMAIN-CONTAINING PROTEIN 2"/>
    <property type="match status" value="1"/>
</dbReference>
<keyword evidence="4" id="KW-0472">Membrane</keyword>
<dbReference type="OrthoDB" id="21665at2"/>
<dbReference type="InterPro" id="IPR007803">
    <property type="entry name" value="Asp/Arg/Pro-Hydrxlase"/>
</dbReference>
<dbReference type="PANTHER" id="PTHR46332:SF5">
    <property type="entry name" value="ASPARTATE BETA-HYDROXYLASE DOMAIN CONTAINING 2"/>
    <property type="match status" value="1"/>
</dbReference>
<keyword evidence="2" id="KW-0223">Dioxygenase</keyword>
<dbReference type="RefSeq" id="WP_107939690.1">
    <property type="nucleotide sequence ID" value="NZ_QANS01000002.1"/>
</dbReference>
<dbReference type="Pfam" id="PF05118">
    <property type="entry name" value="Asp_Arg_Hydrox"/>
    <property type="match status" value="1"/>
</dbReference>
<dbReference type="AlphaFoldDB" id="A0A2T5MIV5"/>
<comment type="caution">
    <text evidence="6">The sequence shown here is derived from an EMBL/GenBank/DDBJ whole genome shotgun (WGS) entry which is preliminary data.</text>
</comment>
<comment type="similarity">
    <text evidence="1">Belongs to the aspartyl/asparaginyl beta-hydroxylase family.</text>
</comment>
<dbReference type="GO" id="GO:0051213">
    <property type="term" value="F:dioxygenase activity"/>
    <property type="evidence" value="ECO:0007669"/>
    <property type="project" value="UniProtKB-KW"/>
</dbReference>
<accession>A0A2T5MIV5</accession>
<dbReference type="EMBL" id="QANS01000002">
    <property type="protein sequence ID" value="PTU32494.1"/>
    <property type="molecule type" value="Genomic_DNA"/>
</dbReference>
<keyword evidence="4" id="KW-0812">Transmembrane</keyword>
<feature type="transmembrane region" description="Helical" evidence="4">
    <location>
        <begin position="281"/>
        <end position="298"/>
    </location>
</feature>
<dbReference type="Gene3D" id="2.60.120.330">
    <property type="entry name" value="B-lactam Antibiotic, Isopenicillin N Synthase, Chain"/>
    <property type="match status" value="1"/>
</dbReference>
<evidence type="ECO:0000256" key="4">
    <source>
        <dbReference type="SAM" id="Phobius"/>
    </source>
</evidence>
<keyword evidence="3" id="KW-0560">Oxidoreductase</keyword>
<evidence type="ECO:0000256" key="1">
    <source>
        <dbReference type="ARBA" id="ARBA00007730"/>
    </source>
</evidence>
<dbReference type="InterPro" id="IPR051821">
    <property type="entry name" value="Asp/Asn_beta-hydroxylase"/>
</dbReference>
<feature type="domain" description="Aspartyl/asparaginy/proline hydroxylase" evidence="5">
    <location>
        <begin position="70"/>
        <end position="223"/>
    </location>
</feature>
<evidence type="ECO:0000256" key="2">
    <source>
        <dbReference type="ARBA" id="ARBA00022964"/>
    </source>
</evidence>